<evidence type="ECO:0000313" key="2">
    <source>
        <dbReference type="Proteomes" id="UP001059893"/>
    </source>
</evidence>
<name>A0ABQ8NYS4_PYRGI</name>
<sequence>MCGWHAPARHLFYCLKGSEGKELENKYPVVLSLHPPSASPQIALHVLLPSESDQMLKLYHNGQLQPMRDISVEFLLSFCMVSLDWFDRRLHAMKSKYGTKIKVFPK</sequence>
<accession>A0ABQ8NYS4</accession>
<comment type="caution">
    <text evidence="1">The sequence shown here is derived from an EMBL/GenBank/DDBJ whole genome shotgun (WGS) entry which is preliminary data.</text>
</comment>
<reference evidence="1" key="1">
    <citation type="submission" date="2021-01" db="EMBL/GenBank/DDBJ databases">
        <title>Deciphering the adaptive evolutionary patterns associated with biogeogrpahic diversity in the finger millet blast pathogen Magnaporthe oryzae in Eastern Africa.</title>
        <authorList>
            <person name="Onyema G."/>
            <person name="Shittu T.A."/>
            <person name="Dodsworth S."/>
            <person name="Devilliers S."/>
            <person name="Muthumeenakshi S."/>
            <person name="Sreenivasaprasad S."/>
        </authorList>
    </citation>
    <scope>NUCLEOTIDE SEQUENCE</scope>
    <source>
        <strain evidence="1">D15/s37</strain>
    </source>
</reference>
<dbReference type="Proteomes" id="UP001059893">
    <property type="component" value="Unassembled WGS sequence"/>
</dbReference>
<evidence type="ECO:0000313" key="1">
    <source>
        <dbReference type="EMBL" id="KAI6304079.1"/>
    </source>
</evidence>
<keyword evidence="2" id="KW-1185">Reference proteome</keyword>
<dbReference type="EMBL" id="JABSND010000007">
    <property type="protein sequence ID" value="KAI6304079.1"/>
    <property type="molecule type" value="Genomic_DNA"/>
</dbReference>
<proteinExistence type="predicted"/>
<gene>
    <name evidence="1" type="ORF">MCOR33_000825</name>
</gene>
<protein>
    <submittedName>
        <fullName evidence="1">Uncharacterized protein</fullName>
    </submittedName>
</protein>
<organism evidence="1 2">
    <name type="scientific">Pyricularia grisea</name>
    <name type="common">Crabgrass-specific blast fungus</name>
    <name type="synonym">Magnaporthe grisea</name>
    <dbReference type="NCBI Taxonomy" id="148305"/>
    <lineage>
        <taxon>Eukaryota</taxon>
        <taxon>Fungi</taxon>
        <taxon>Dikarya</taxon>
        <taxon>Ascomycota</taxon>
        <taxon>Pezizomycotina</taxon>
        <taxon>Sordariomycetes</taxon>
        <taxon>Sordariomycetidae</taxon>
        <taxon>Magnaporthales</taxon>
        <taxon>Pyriculariaceae</taxon>
        <taxon>Pyricularia</taxon>
    </lineage>
</organism>